<evidence type="ECO:0000259" key="6">
    <source>
        <dbReference type="Pfam" id="PF14432"/>
    </source>
</evidence>
<dbReference type="GO" id="GO:0003723">
    <property type="term" value="F:RNA binding"/>
    <property type="evidence" value="ECO:0007669"/>
    <property type="project" value="InterPro"/>
</dbReference>
<organism evidence="7 8">
    <name type="scientific">Trapa incisa</name>
    <dbReference type="NCBI Taxonomy" id="236973"/>
    <lineage>
        <taxon>Eukaryota</taxon>
        <taxon>Viridiplantae</taxon>
        <taxon>Streptophyta</taxon>
        <taxon>Embryophyta</taxon>
        <taxon>Tracheophyta</taxon>
        <taxon>Spermatophyta</taxon>
        <taxon>Magnoliopsida</taxon>
        <taxon>eudicotyledons</taxon>
        <taxon>Gunneridae</taxon>
        <taxon>Pentapetalae</taxon>
        <taxon>rosids</taxon>
        <taxon>malvids</taxon>
        <taxon>Myrtales</taxon>
        <taxon>Lythraceae</taxon>
        <taxon>Trapa</taxon>
    </lineage>
</organism>
<evidence type="ECO:0000256" key="5">
    <source>
        <dbReference type="SAM" id="SignalP"/>
    </source>
</evidence>
<feature type="chain" id="PRO_5042896568" description="DYW domain-containing protein" evidence="5">
    <location>
        <begin position="17"/>
        <end position="628"/>
    </location>
</feature>
<dbReference type="Proteomes" id="UP001345219">
    <property type="component" value="Chromosome 21"/>
</dbReference>
<comment type="caution">
    <text evidence="7">The sequence shown here is derived from an EMBL/GenBank/DDBJ whole genome shotgun (WGS) entry which is preliminary data.</text>
</comment>
<gene>
    <name evidence="7" type="ORF">SAY87_026663</name>
</gene>
<evidence type="ECO:0000256" key="3">
    <source>
        <dbReference type="ARBA" id="ARBA00061659"/>
    </source>
</evidence>
<dbReference type="PROSITE" id="PS51375">
    <property type="entry name" value="PPR"/>
    <property type="match status" value="2"/>
</dbReference>
<sequence length="628" mass="69906">MRWPICSLLFSGNSHALLRSLLRACSRQDSLAIAKQLHALIITSGIALSPGSFLSNSALSAYAASGQSIYAKRLFDEIPHCQKDAVDWTALMGCLARSATPLDALHLFVEMLKGSHPRPDDFTMVCVLNACARLQDVRTGIQGHAYMLKSGCCSSLKACNALMDMYVKNGLMVDARGVFFTMEDWSVVSWTIILDGAVRWEGLVSGKAIFDQIPEKNSVTWTIMIVGYVGSGFTREAFLLLNEMIFRSKMALNDVTLCSILSASAQSGDAVVGKWVHVYALKSMVREMNIMVGTSLLDMYAKCGRINSALRVFEFIPKRNVVAWNAIISGLAVHGRGELALLMFPCMLEEVRPDSLTFTSLLNACSHSGLVEQGYRFFQDLELNYRITPQMEHFACIVDLLGRAGRLEEAEKVIRSMPMPPNAVVLGSLVGSSAAHGKLRLVESTLQELIKLDTNNTEYHVLLSNMYNYEGNPEKAKSLRQALMDKGIRKIPGMSCIHINGEFHRFCSGDKSHPRKTEVYSMLDEVIRRLKLAGYVPHTSSQVENGMKEMEDKEQALFSHSEKLAVCYGLISTRAGTPLYIFKNLRICRDCHSAMKTISKIYGRDVVIRDRSRFHSFKNGSCSCSDYW</sequence>
<dbReference type="InterPro" id="IPR032867">
    <property type="entry name" value="DYW_dom"/>
</dbReference>
<dbReference type="InterPro" id="IPR046960">
    <property type="entry name" value="PPR_At4g14850-like_plant"/>
</dbReference>
<dbReference type="GO" id="GO:0008270">
    <property type="term" value="F:zinc ion binding"/>
    <property type="evidence" value="ECO:0007669"/>
    <property type="project" value="InterPro"/>
</dbReference>
<dbReference type="FunFam" id="1.25.40.10:FF:001087">
    <property type="entry name" value="Pentatricopeptide repeat-containing protein, mitochondrial"/>
    <property type="match status" value="1"/>
</dbReference>
<dbReference type="GO" id="GO:0009451">
    <property type="term" value="P:RNA modification"/>
    <property type="evidence" value="ECO:0007669"/>
    <property type="project" value="InterPro"/>
</dbReference>
<dbReference type="Pfam" id="PF20431">
    <property type="entry name" value="E_motif"/>
    <property type="match status" value="1"/>
</dbReference>
<evidence type="ECO:0000313" key="7">
    <source>
        <dbReference type="EMBL" id="KAK4749214.1"/>
    </source>
</evidence>
<evidence type="ECO:0000256" key="2">
    <source>
        <dbReference type="ARBA" id="ARBA00022737"/>
    </source>
</evidence>
<name>A0AAN7JL76_9MYRT</name>
<comment type="similarity">
    <text evidence="1">Belongs to the PPR family. PCMP-H subfamily.</text>
</comment>
<dbReference type="InterPro" id="IPR002885">
    <property type="entry name" value="PPR_rpt"/>
</dbReference>
<keyword evidence="8" id="KW-1185">Reference proteome</keyword>
<evidence type="ECO:0000256" key="1">
    <source>
        <dbReference type="ARBA" id="ARBA00006643"/>
    </source>
</evidence>
<feature type="repeat" description="PPR" evidence="4">
    <location>
        <begin position="289"/>
        <end position="323"/>
    </location>
</feature>
<dbReference type="InterPro" id="IPR046848">
    <property type="entry name" value="E_motif"/>
</dbReference>
<dbReference type="Gene3D" id="1.25.40.10">
    <property type="entry name" value="Tetratricopeptide repeat domain"/>
    <property type="match status" value="3"/>
</dbReference>
<dbReference type="Pfam" id="PF01535">
    <property type="entry name" value="PPR"/>
    <property type="match status" value="4"/>
</dbReference>
<keyword evidence="2" id="KW-0677">Repeat</keyword>
<dbReference type="PANTHER" id="PTHR47926:SF436">
    <property type="entry name" value="PENTATRICOPEPTIDE REPEAT-CONTAINING PROTEIN ELI1, CHLOROPLASTIC-LIKE ISOFORM X2"/>
    <property type="match status" value="1"/>
</dbReference>
<feature type="repeat" description="PPR" evidence="4">
    <location>
        <begin position="217"/>
        <end position="251"/>
    </location>
</feature>
<dbReference type="Pfam" id="PF14432">
    <property type="entry name" value="DYW_deaminase"/>
    <property type="match status" value="1"/>
</dbReference>
<reference evidence="7 8" key="1">
    <citation type="journal article" date="2023" name="Hortic Res">
        <title>Pangenome of water caltrop reveals structural variations and asymmetric subgenome divergence after allopolyploidization.</title>
        <authorList>
            <person name="Zhang X."/>
            <person name="Chen Y."/>
            <person name="Wang L."/>
            <person name="Yuan Y."/>
            <person name="Fang M."/>
            <person name="Shi L."/>
            <person name="Lu R."/>
            <person name="Comes H.P."/>
            <person name="Ma Y."/>
            <person name="Chen Y."/>
            <person name="Huang G."/>
            <person name="Zhou Y."/>
            <person name="Zheng Z."/>
            <person name="Qiu Y."/>
        </authorList>
    </citation>
    <scope>NUCLEOTIDE SEQUENCE [LARGE SCALE GENOMIC DNA]</scope>
    <source>
        <tissue evidence="7">Roots</tissue>
    </source>
</reference>
<protein>
    <recommendedName>
        <fullName evidence="6">DYW domain-containing protein</fullName>
    </recommendedName>
</protein>
<dbReference type="InterPro" id="IPR011990">
    <property type="entry name" value="TPR-like_helical_dom_sf"/>
</dbReference>
<feature type="domain" description="DYW" evidence="6">
    <location>
        <begin position="534"/>
        <end position="628"/>
    </location>
</feature>
<accession>A0AAN7JL76</accession>
<comment type="similarity">
    <text evidence="3">Belongs to the PPR family. PCMP-E subfamily.</text>
</comment>
<dbReference type="Pfam" id="PF13041">
    <property type="entry name" value="PPR_2"/>
    <property type="match status" value="1"/>
</dbReference>
<proteinExistence type="inferred from homology"/>
<dbReference type="GO" id="GO:0005737">
    <property type="term" value="C:cytoplasm"/>
    <property type="evidence" value="ECO:0007669"/>
    <property type="project" value="UniProtKB-ARBA"/>
</dbReference>
<dbReference type="AlphaFoldDB" id="A0AAN7JL76"/>
<evidence type="ECO:0000256" key="4">
    <source>
        <dbReference type="PROSITE-ProRule" id="PRU00708"/>
    </source>
</evidence>
<dbReference type="PANTHER" id="PTHR47926">
    <property type="entry name" value="PENTATRICOPEPTIDE REPEAT-CONTAINING PROTEIN"/>
    <property type="match status" value="1"/>
</dbReference>
<dbReference type="EMBL" id="JAXIOK010000018">
    <property type="protein sequence ID" value="KAK4749214.1"/>
    <property type="molecule type" value="Genomic_DNA"/>
</dbReference>
<dbReference type="FunFam" id="1.25.40.10:FF:000797">
    <property type="entry name" value="Pentatricopeptide repeat-containing protein chloroplastic"/>
    <property type="match status" value="1"/>
</dbReference>
<dbReference type="NCBIfam" id="TIGR00756">
    <property type="entry name" value="PPR"/>
    <property type="match status" value="2"/>
</dbReference>
<keyword evidence="5" id="KW-0732">Signal</keyword>
<evidence type="ECO:0000313" key="8">
    <source>
        <dbReference type="Proteomes" id="UP001345219"/>
    </source>
</evidence>
<feature type="signal peptide" evidence="5">
    <location>
        <begin position="1"/>
        <end position="16"/>
    </location>
</feature>